<accession>A0A2P5EKM4</accession>
<feature type="transmembrane region" description="Helical" evidence="9">
    <location>
        <begin position="342"/>
        <end position="365"/>
    </location>
</feature>
<gene>
    <name evidence="10" type="primary">TorCYP22</name>
    <name evidence="10" type="ORF">TorRG33x02_181240</name>
</gene>
<reference evidence="11" key="1">
    <citation type="submission" date="2016-06" db="EMBL/GenBank/DDBJ databases">
        <title>Parallel loss of symbiosis genes in relatives of nitrogen-fixing non-legume Parasponia.</title>
        <authorList>
            <person name="Van Velzen R."/>
            <person name="Holmer R."/>
            <person name="Bu F."/>
            <person name="Rutten L."/>
            <person name="Van Zeijl A."/>
            <person name="Liu W."/>
            <person name="Santuari L."/>
            <person name="Cao Q."/>
            <person name="Sharma T."/>
            <person name="Shen D."/>
            <person name="Roswanjaya Y."/>
            <person name="Wardhani T."/>
            <person name="Kalhor M.S."/>
            <person name="Jansen J."/>
            <person name="Van den Hoogen J."/>
            <person name="Gungor B."/>
            <person name="Hartog M."/>
            <person name="Hontelez J."/>
            <person name="Verver J."/>
            <person name="Yang W.-C."/>
            <person name="Schijlen E."/>
            <person name="Repin R."/>
            <person name="Schilthuizen M."/>
            <person name="Schranz E."/>
            <person name="Heidstra R."/>
            <person name="Miyata K."/>
            <person name="Fedorova E."/>
            <person name="Kohlen W."/>
            <person name="Bisseling T."/>
            <person name="Smit S."/>
            <person name="Geurts R."/>
        </authorList>
    </citation>
    <scope>NUCLEOTIDE SEQUENCE [LARGE SCALE GENOMIC DNA]</scope>
    <source>
        <strain evidence="11">cv. RG33-2</strain>
    </source>
</reference>
<evidence type="ECO:0000256" key="1">
    <source>
        <dbReference type="ARBA" id="ARBA00004167"/>
    </source>
</evidence>
<keyword evidence="7 8" id="KW-0349">Heme</keyword>
<evidence type="ECO:0000256" key="9">
    <source>
        <dbReference type="SAM" id="Phobius"/>
    </source>
</evidence>
<evidence type="ECO:0000256" key="2">
    <source>
        <dbReference type="ARBA" id="ARBA00010617"/>
    </source>
</evidence>
<dbReference type="PROSITE" id="PS00086">
    <property type="entry name" value="CYTOCHROME_P450"/>
    <property type="match status" value="1"/>
</dbReference>
<dbReference type="STRING" id="63057.A0A2P5EKM4"/>
<dbReference type="InterPro" id="IPR036396">
    <property type="entry name" value="Cyt_P450_sf"/>
</dbReference>
<dbReference type="InterPro" id="IPR001128">
    <property type="entry name" value="Cyt_P450"/>
</dbReference>
<dbReference type="Gene3D" id="1.10.630.10">
    <property type="entry name" value="Cytochrome P450"/>
    <property type="match status" value="2"/>
</dbReference>
<keyword evidence="8" id="KW-0503">Monooxygenase</keyword>
<dbReference type="PANTHER" id="PTHR24286">
    <property type="entry name" value="CYTOCHROME P450 26"/>
    <property type="match status" value="1"/>
</dbReference>
<keyword evidence="3 9" id="KW-0812">Transmembrane</keyword>
<proteinExistence type="inferred from homology"/>
<organism evidence="10 11">
    <name type="scientific">Trema orientale</name>
    <name type="common">Charcoal tree</name>
    <name type="synonym">Celtis orientalis</name>
    <dbReference type="NCBI Taxonomy" id="63057"/>
    <lineage>
        <taxon>Eukaryota</taxon>
        <taxon>Viridiplantae</taxon>
        <taxon>Streptophyta</taxon>
        <taxon>Embryophyta</taxon>
        <taxon>Tracheophyta</taxon>
        <taxon>Spermatophyta</taxon>
        <taxon>Magnoliopsida</taxon>
        <taxon>eudicotyledons</taxon>
        <taxon>Gunneridae</taxon>
        <taxon>Pentapetalae</taxon>
        <taxon>rosids</taxon>
        <taxon>fabids</taxon>
        <taxon>Rosales</taxon>
        <taxon>Cannabaceae</taxon>
        <taxon>Trema</taxon>
    </lineage>
</organism>
<keyword evidence="6 7" id="KW-0408">Iron</keyword>
<keyword evidence="9" id="KW-0472">Membrane</keyword>
<comment type="caution">
    <text evidence="10">The sequence shown here is derived from an EMBL/GenBank/DDBJ whole genome shotgun (WGS) entry which is preliminary data.</text>
</comment>
<evidence type="ECO:0000256" key="4">
    <source>
        <dbReference type="ARBA" id="ARBA00022723"/>
    </source>
</evidence>
<keyword evidence="11" id="KW-1185">Reference proteome</keyword>
<dbReference type="GO" id="GO:0016020">
    <property type="term" value="C:membrane"/>
    <property type="evidence" value="ECO:0007669"/>
    <property type="project" value="UniProtKB-SubCell"/>
</dbReference>
<evidence type="ECO:0000313" key="11">
    <source>
        <dbReference type="Proteomes" id="UP000237000"/>
    </source>
</evidence>
<feature type="binding site" description="axial binding residue" evidence="7">
    <location>
        <position position="483"/>
    </location>
    <ligand>
        <name>heme</name>
        <dbReference type="ChEBI" id="CHEBI:30413"/>
    </ligand>
    <ligandPart>
        <name>Fe</name>
        <dbReference type="ChEBI" id="CHEBI:18248"/>
    </ligandPart>
</feature>
<dbReference type="GO" id="GO:0005506">
    <property type="term" value="F:iron ion binding"/>
    <property type="evidence" value="ECO:0007669"/>
    <property type="project" value="InterPro"/>
</dbReference>
<dbReference type="Pfam" id="PF00067">
    <property type="entry name" value="p450"/>
    <property type="match status" value="1"/>
</dbReference>
<dbReference type="InterPro" id="IPR017972">
    <property type="entry name" value="Cyt_P450_CS"/>
</dbReference>
<dbReference type="InParanoid" id="A0A2P5EKM4"/>
<keyword evidence="4 7" id="KW-0479">Metal-binding</keyword>
<dbReference type="GO" id="GO:0004497">
    <property type="term" value="F:monooxygenase activity"/>
    <property type="evidence" value="ECO:0007669"/>
    <property type="project" value="UniProtKB-KW"/>
</dbReference>
<sequence>MEWLAMVLGVLPLLGYLLWWWNELRYVVPLKLRDSATTAKLPPGHMGFPVLGEMLTFLWYFKVVRRPDEFINAKRKKYGDGVGMYRTHLFGSPSIIACFPPVSKFVLQSDNNFLLEWPNVDLMGPTSLVAVHGKAHARLRSYVINAINRPDALRRIAVVVQPRIVAALNSWSQNGTVKAYHETKKVTFENIGKLFASLEPGPLLNTIDELIDGLVKGVRAQPFNMPGSAYHRARQVTFENIGKLFASLEPGPLLNTIDELIDGLVKGVRAQPFNMPGSAYHRARQCRKKLDAIFTAELEKKKNQIKVDRSTSNDDLDLMDGLMQIEDDEGNKLSDQEVIDNIVSLAVAGYVSTSLASMWAIYYLAKYPNVLKMLREENMAIIRNKTGDFITSDDVSKLTYTNKVVEETIRMANVTVFLFRLATNEVEYKGYKIPKGWKVILLTRYFHTNPENFEDPMCFNPDRWNEPAKPGTYQVFGGGPRLCAGNMLAKIQLSLFLHHLSTKYKWELPNPDAGIAHLPHQKPVDGVDISFSKI</sequence>
<dbReference type="GO" id="GO:0016132">
    <property type="term" value="P:brassinosteroid biosynthetic process"/>
    <property type="evidence" value="ECO:0007669"/>
    <property type="project" value="TreeGrafter"/>
</dbReference>
<dbReference type="OrthoDB" id="2789670at2759"/>
<comment type="similarity">
    <text evidence="2 8">Belongs to the cytochrome P450 family.</text>
</comment>
<evidence type="ECO:0000256" key="6">
    <source>
        <dbReference type="ARBA" id="ARBA00023004"/>
    </source>
</evidence>
<dbReference type="InterPro" id="IPR002401">
    <property type="entry name" value="Cyt_P450_E_grp-I"/>
</dbReference>
<dbReference type="Proteomes" id="UP000237000">
    <property type="component" value="Unassembled WGS sequence"/>
</dbReference>
<dbReference type="AlphaFoldDB" id="A0A2P5EKM4"/>
<name>A0A2P5EKM4_TREOI</name>
<dbReference type="GO" id="GO:0020037">
    <property type="term" value="F:heme binding"/>
    <property type="evidence" value="ECO:0007669"/>
    <property type="project" value="InterPro"/>
</dbReference>
<dbReference type="PANTHER" id="PTHR24286:SF12">
    <property type="entry name" value="CYTOCHROME P450 FAMILY PROTEIN, EXPRESSED"/>
    <property type="match status" value="1"/>
</dbReference>
<dbReference type="PRINTS" id="PR00463">
    <property type="entry name" value="EP450I"/>
</dbReference>
<dbReference type="EMBL" id="JXTC01000137">
    <property type="protein sequence ID" value="PON86074.1"/>
    <property type="molecule type" value="Genomic_DNA"/>
</dbReference>
<dbReference type="PRINTS" id="PR00385">
    <property type="entry name" value="P450"/>
</dbReference>
<keyword evidence="8" id="KW-0560">Oxidoreductase</keyword>
<protein>
    <submittedName>
        <fullName evidence="10">Cytochrome P450</fullName>
    </submittedName>
</protein>
<comment type="subcellular location">
    <subcellularLocation>
        <location evidence="1">Membrane</location>
        <topology evidence="1">Single-pass membrane protein</topology>
    </subcellularLocation>
</comment>
<dbReference type="SUPFAM" id="SSF48264">
    <property type="entry name" value="Cytochrome P450"/>
    <property type="match status" value="1"/>
</dbReference>
<dbReference type="GO" id="GO:0010268">
    <property type="term" value="P:brassinosteroid homeostasis"/>
    <property type="evidence" value="ECO:0007669"/>
    <property type="project" value="TreeGrafter"/>
</dbReference>
<comment type="cofactor">
    <cofactor evidence="7">
        <name>heme</name>
        <dbReference type="ChEBI" id="CHEBI:30413"/>
    </cofactor>
</comment>
<dbReference type="GO" id="GO:0016705">
    <property type="term" value="F:oxidoreductase activity, acting on paired donors, with incorporation or reduction of molecular oxygen"/>
    <property type="evidence" value="ECO:0007669"/>
    <property type="project" value="InterPro"/>
</dbReference>
<feature type="transmembrane region" description="Helical" evidence="9">
    <location>
        <begin position="6"/>
        <end position="22"/>
    </location>
</feature>
<evidence type="ECO:0000256" key="7">
    <source>
        <dbReference type="PIRSR" id="PIRSR602401-1"/>
    </source>
</evidence>
<evidence type="ECO:0000256" key="5">
    <source>
        <dbReference type="ARBA" id="ARBA00022989"/>
    </source>
</evidence>
<evidence type="ECO:0000313" key="10">
    <source>
        <dbReference type="EMBL" id="PON86074.1"/>
    </source>
</evidence>
<evidence type="ECO:0000256" key="3">
    <source>
        <dbReference type="ARBA" id="ARBA00022692"/>
    </source>
</evidence>
<keyword evidence="5 9" id="KW-1133">Transmembrane helix</keyword>
<dbReference type="GO" id="GO:0016125">
    <property type="term" value="P:sterol metabolic process"/>
    <property type="evidence" value="ECO:0007669"/>
    <property type="project" value="TreeGrafter"/>
</dbReference>
<evidence type="ECO:0000256" key="8">
    <source>
        <dbReference type="RuleBase" id="RU000461"/>
    </source>
</evidence>